<keyword evidence="1" id="KW-0472">Membrane</keyword>
<evidence type="ECO:0000256" key="1">
    <source>
        <dbReference type="SAM" id="Phobius"/>
    </source>
</evidence>
<sequence length="137" mass="15965">ECIVTQIIKGDISSRDTFDGIAHFDSRTDMKIYVAFEGKEEVSDKDVVHIQFFCGNRLHQFITTTPSRNLWFCTKKKARKIQYRLEKGYMEMFYIALSLLSLLILSNVLTCVFAFKLRDPHREFMKLTGTLPRNTDA</sequence>
<protein>
    <submittedName>
        <fullName evidence="2">Uncharacterized protein</fullName>
    </submittedName>
</protein>
<comment type="caution">
    <text evidence="2">The sequence shown here is derived from an EMBL/GenBank/DDBJ whole genome shotgun (WGS) entry which is preliminary data.</text>
</comment>
<keyword evidence="3" id="KW-1185">Reference proteome</keyword>
<evidence type="ECO:0000313" key="3">
    <source>
        <dbReference type="Proteomes" id="UP001497623"/>
    </source>
</evidence>
<gene>
    <name evidence="2" type="ORF">MNOR_LOCUS6531</name>
</gene>
<name>A0AAV2PZ65_MEGNR</name>
<dbReference type="AlphaFoldDB" id="A0AAV2PZ65"/>
<keyword evidence="1" id="KW-0812">Transmembrane</keyword>
<dbReference type="EMBL" id="CAXKWB010002715">
    <property type="protein sequence ID" value="CAL4067477.1"/>
    <property type="molecule type" value="Genomic_DNA"/>
</dbReference>
<keyword evidence="1" id="KW-1133">Transmembrane helix</keyword>
<accession>A0AAV2PZ65</accession>
<evidence type="ECO:0000313" key="2">
    <source>
        <dbReference type="EMBL" id="CAL4067477.1"/>
    </source>
</evidence>
<feature type="non-terminal residue" evidence="2">
    <location>
        <position position="1"/>
    </location>
</feature>
<dbReference type="Proteomes" id="UP001497623">
    <property type="component" value="Unassembled WGS sequence"/>
</dbReference>
<organism evidence="2 3">
    <name type="scientific">Meganyctiphanes norvegica</name>
    <name type="common">Northern krill</name>
    <name type="synonym">Thysanopoda norvegica</name>
    <dbReference type="NCBI Taxonomy" id="48144"/>
    <lineage>
        <taxon>Eukaryota</taxon>
        <taxon>Metazoa</taxon>
        <taxon>Ecdysozoa</taxon>
        <taxon>Arthropoda</taxon>
        <taxon>Crustacea</taxon>
        <taxon>Multicrustacea</taxon>
        <taxon>Malacostraca</taxon>
        <taxon>Eumalacostraca</taxon>
        <taxon>Eucarida</taxon>
        <taxon>Euphausiacea</taxon>
        <taxon>Euphausiidae</taxon>
        <taxon>Meganyctiphanes</taxon>
    </lineage>
</organism>
<feature type="transmembrane region" description="Helical" evidence="1">
    <location>
        <begin position="92"/>
        <end position="115"/>
    </location>
</feature>
<reference evidence="2 3" key="1">
    <citation type="submission" date="2024-05" db="EMBL/GenBank/DDBJ databases">
        <authorList>
            <person name="Wallberg A."/>
        </authorList>
    </citation>
    <scope>NUCLEOTIDE SEQUENCE [LARGE SCALE GENOMIC DNA]</scope>
</reference>
<proteinExistence type="predicted"/>